<dbReference type="InterPro" id="IPR016156">
    <property type="entry name" value="FAD/NAD-linked_Rdtase_dimer_sf"/>
</dbReference>
<keyword evidence="4" id="KW-0521">NADP</keyword>
<dbReference type="InterPro" id="IPR023753">
    <property type="entry name" value="FAD/NAD-binding_dom"/>
</dbReference>
<dbReference type="PRINTS" id="PR00368">
    <property type="entry name" value="FADPNR"/>
</dbReference>
<keyword evidence="15" id="KW-1185">Reference proteome</keyword>
<evidence type="ECO:0000256" key="9">
    <source>
        <dbReference type="PIRSR" id="PIRSR000350-3"/>
    </source>
</evidence>
<feature type="active site" description="Proton acceptor" evidence="8">
    <location>
        <position position="442"/>
    </location>
</feature>
<evidence type="ECO:0000256" key="1">
    <source>
        <dbReference type="ARBA" id="ARBA00007532"/>
    </source>
</evidence>
<evidence type="ECO:0000259" key="12">
    <source>
        <dbReference type="Pfam" id="PF02852"/>
    </source>
</evidence>
<evidence type="ECO:0000256" key="5">
    <source>
        <dbReference type="ARBA" id="ARBA00023002"/>
    </source>
</evidence>
<keyword evidence="6" id="KW-1015">Disulfide bond</keyword>
<feature type="disulfide bond" description="Redox-active" evidence="10">
    <location>
        <begin position="39"/>
        <end position="44"/>
    </location>
</feature>
<dbReference type="Pfam" id="PF02852">
    <property type="entry name" value="Pyr_redox_dim"/>
    <property type="match status" value="1"/>
</dbReference>
<keyword evidence="7 11" id="KW-0676">Redox-active center</keyword>
<evidence type="ECO:0000256" key="2">
    <source>
        <dbReference type="ARBA" id="ARBA00022630"/>
    </source>
</evidence>
<dbReference type="InterPro" id="IPR012999">
    <property type="entry name" value="Pyr_OxRdtase_I_AS"/>
</dbReference>
<dbReference type="AlphaFoldDB" id="A0A1H1WT25"/>
<gene>
    <name evidence="14" type="ORF">SAMN04488570_3262</name>
</gene>
<dbReference type="InterPro" id="IPR004099">
    <property type="entry name" value="Pyr_nucl-diS_OxRdtase_dimer"/>
</dbReference>
<comment type="similarity">
    <text evidence="1 11">Belongs to the class-I pyridine nucleotide-disulfide oxidoreductase family.</text>
</comment>
<dbReference type="InterPro" id="IPR001100">
    <property type="entry name" value="Pyr_nuc-diS_OxRdtase"/>
</dbReference>
<keyword evidence="5 11" id="KW-0560">Oxidoreductase</keyword>
<dbReference type="SUPFAM" id="SSF51905">
    <property type="entry name" value="FAD/NAD(P)-binding domain"/>
    <property type="match status" value="1"/>
</dbReference>
<evidence type="ECO:0000256" key="10">
    <source>
        <dbReference type="PIRSR" id="PIRSR000350-4"/>
    </source>
</evidence>
<protein>
    <submittedName>
        <fullName evidence="14">Mycothione reductase</fullName>
    </submittedName>
</protein>
<dbReference type="Gene3D" id="3.30.390.30">
    <property type="match status" value="1"/>
</dbReference>
<dbReference type="Gene3D" id="3.50.50.60">
    <property type="entry name" value="FAD/NAD(P)-binding domain"/>
    <property type="match status" value="2"/>
</dbReference>
<evidence type="ECO:0000256" key="8">
    <source>
        <dbReference type="PIRSR" id="PIRSR000350-2"/>
    </source>
</evidence>
<feature type="binding site" evidence="9">
    <location>
        <begin position="179"/>
        <end position="186"/>
    </location>
    <ligand>
        <name>NAD(+)</name>
        <dbReference type="ChEBI" id="CHEBI:57540"/>
    </ligand>
</feature>
<dbReference type="PANTHER" id="PTHR43014:SF5">
    <property type="entry name" value="GLUTATHIONE REDUCTASE (NADPH)"/>
    <property type="match status" value="1"/>
</dbReference>
<reference evidence="15" key="1">
    <citation type="submission" date="2016-10" db="EMBL/GenBank/DDBJ databases">
        <authorList>
            <person name="Varghese N."/>
            <person name="Submissions S."/>
        </authorList>
    </citation>
    <scope>NUCLEOTIDE SEQUENCE [LARGE SCALE GENOMIC DNA]</scope>
    <source>
        <strain evidence="15">DSM 22127</strain>
    </source>
</reference>
<dbReference type="GO" id="GO:0000166">
    <property type="term" value="F:nucleotide binding"/>
    <property type="evidence" value="ECO:0007669"/>
    <property type="project" value="UniProtKB-KW"/>
</dbReference>
<dbReference type="InterPro" id="IPR036188">
    <property type="entry name" value="FAD/NAD-bd_sf"/>
</dbReference>
<dbReference type="EMBL" id="LT629757">
    <property type="protein sequence ID" value="SDT00202.1"/>
    <property type="molecule type" value="Genomic_DNA"/>
</dbReference>
<organism evidence="14 15">
    <name type="scientific">Nocardioides scoriae</name>
    <dbReference type="NCBI Taxonomy" id="642780"/>
    <lineage>
        <taxon>Bacteria</taxon>
        <taxon>Bacillati</taxon>
        <taxon>Actinomycetota</taxon>
        <taxon>Actinomycetes</taxon>
        <taxon>Propionibacteriales</taxon>
        <taxon>Nocardioidaceae</taxon>
        <taxon>Nocardioides</taxon>
    </lineage>
</organism>
<feature type="domain" description="Pyridine nucleotide-disulphide oxidoreductase dimerisation" evidence="12">
    <location>
        <begin position="341"/>
        <end position="452"/>
    </location>
</feature>
<evidence type="ECO:0000259" key="13">
    <source>
        <dbReference type="Pfam" id="PF07992"/>
    </source>
</evidence>
<proteinExistence type="inferred from homology"/>
<feature type="binding site" evidence="9">
    <location>
        <position position="48"/>
    </location>
    <ligand>
        <name>FAD</name>
        <dbReference type="ChEBI" id="CHEBI:57692"/>
    </ligand>
</feature>
<evidence type="ECO:0000256" key="3">
    <source>
        <dbReference type="ARBA" id="ARBA00022827"/>
    </source>
</evidence>
<keyword evidence="3 9" id="KW-0274">FAD</keyword>
<keyword evidence="9" id="KW-0547">Nucleotide-binding</keyword>
<dbReference type="PIRSF" id="PIRSF000350">
    <property type="entry name" value="Mercury_reductase_MerA"/>
    <property type="match status" value="1"/>
</dbReference>
<dbReference type="GO" id="GO:0016668">
    <property type="term" value="F:oxidoreductase activity, acting on a sulfur group of donors, NAD(P) as acceptor"/>
    <property type="evidence" value="ECO:0007669"/>
    <property type="project" value="InterPro"/>
</dbReference>
<evidence type="ECO:0000256" key="4">
    <source>
        <dbReference type="ARBA" id="ARBA00022857"/>
    </source>
</evidence>
<evidence type="ECO:0000256" key="7">
    <source>
        <dbReference type="ARBA" id="ARBA00023284"/>
    </source>
</evidence>
<evidence type="ECO:0000256" key="6">
    <source>
        <dbReference type="ARBA" id="ARBA00023157"/>
    </source>
</evidence>
<dbReference type="RefSeq" id="WP_091731811.1">
    <property type="nucleotide sequence ID" value="NZ_LT629757.1"/>
</dbReference>
<dbReference type="PRINTS" id="PR00411">
    <property type="entry name" value="PNDRDTASEI"/>
</dbReference>
<keyword evidence="9" id="KW-0520">NAD</keyword>
<dbReference type="PANTHER" id="PTHR43014">
    <property type="entry name" value="MERCURIC REDUCTASE"/>
    <property type="match status" value="1"/>
</dbReference>
<evidence type="ECO:0000313" key="14">
    <source>
        <dbReference type="EMBL" id="SDT00202.1"/>
    </source>
</evidence>
<feature type="binding site" evidence="9">
    <location>
        <position position="305"/>
    </location>
    <ligand>
        <name>NAD(+)</name>
        <dbReference type="ChEBI" id="CHEBI:57540"/>
    </ligand>
</feature>
<evidence type="ECO:0000313" key="15">
    <source>
        <dbReference type="Proteomes" id="UP000198859"/>
    </source>
</evidence>
<dbReference type="PROSITE" id="PS00076">
    <property type="entry name" value="PYRIDINE_REDOX_1"/>
    <property type="match status" value="1"/>
</dbReference>
<keyword evidence="2 11" id="KW-0285">Flavoprotein</keyword>
<accession>A0A1H1WT25</accession>
<dbReference type="SUPFAM" id="SSF55424">
    <property type="entry name" value="FAD/NAD-linked reductases, dimerisation (C-terminal) domain"/>
    <property type="match status" value="1"/>
</dbReference>
<dbReference type="Proteomes" id="UP000198859">
    <property type="component" value="Chromosome I"/>
</dbReference>
<dbReference type="OrthoDB" id="4763248at2"/>
<evidence type="ECO:0000256" key="11">
    <source>
        <dbReference type="RuleBase" id="RU003691"/>
    </source>
</evidence>
<feature type="domain" description="FAD/NAD(P)-binding" evidence="13">
    <location>
        <begin position="4"/>
        <end position="319"/>
    </location>
</feature>
<dbReference type="STRING" id="642780.SAMN04488570_3262"/>
<comment type="cofactor">
    <cofactor evidence="9">
        <name>FAD</name>
        <dbReference type="ChEBI" id="CHEBI:57692"/>
    </cofactor>
    <text evidence="9">Binds 1 FAD per subunit.</text>
</comment>
<dbReference type="Pfam" id="PF07992">
    <property type="entry name" value="Pyr_redox_2"/>
    <property type="match status" value="1"/>
</dbReference>
<dbReference type="NCBIfam" id="NF005884">
    <property type="entry name" value="PRK07846.1"/>
    <property type="match status" value="1"/>
</dbReference>
<name>A0A1H1WT25_9ACTN</name>
<sequence length="458" mass="49310">MTHYDLAVIGTGSGNSIVDERFAGRRVAIFEENRFGGTCLNVGCIPTKMFVYPADVARSARESDHLGLDTSYAGARWPEIRDRVFGRVDAIERGGRDYRKGLDGVDVFESHVSFVDDHTLVTSTEDGGTGEQVTADQVVIAAGSRVLVADIPGLEDVPFHTSDTVMRLEELPRRMVVVGGGYVAAEFAHVFSSLGTHVTQVQRGPRLLMAHDQDVSRAFTEAATRQWDVRLDATTTGVARRGDGVVVTLSDGTEVAADVLLVATGRVPNADRLGLEHTGIEVRDGIVVVDEHQRTTVEGVWALGDVSNTHQLKHVANHEARIVQHNLLHPDDLRANTLGPVPSAVFTHPQIASVGLREEDAVDQGLAHRVVRQDYGDVAYGWAMDSQPGEAFLKLVVSADGQTILGAHALGAQASILLQPLVQAMSLGLSPEQVARGQYWIHPSLAEVVENALLGVVS</sequence>
<feature type="binding site" evidence="9">
    <location>
        <position position="265"/>
    </location>
    <ligand>
        <name>NAD(+)</name>
        <dbReference type="ChEBI" id="CHEBI:57540"/>
    </ligand>
</feature>